<accession>A0A7W6HL22</accession>
<keyword evidence="3 7" id="KW-0378">Hydrolase</keyword>
<evidence type="ECO:0000259" key="5">
    <source>
        <dbReference type="Pfam" id="PF00326"/>
    </source>
</evidence>
<evidence type="ECO:0000256" key="3">
    <source>
        <dbReference type="ARBA" id="ARBA00022801"/>
    </source>
</evidence>
<dbReference type="Pfam" id="PF02897">
    <property type="entry name" value="Peptidase_S9_N"/>
    <property type="match status" value="1"/>
</dbReference>
<dbReference type="Gene3D" id="2.130.10.120">
    <property type="entry name" value="Prolyl oligopeptidase, N-terminal domain"/>
    <property type="match status" value="1"/>
</dbReference>
<name>A0A7W6HL22_9HYPH</name>
<evidence type="ECO:0000313" key="8">
    <source>
        <dbReference type="Proteomes" id="UP000544107"/>
    </source>
</evidence>
<evidence type="ECO:0000256" key="1">
    <source>
        <dbReference type="ARBA" id="ARBA00005228"/>
    </source>
</evidence>
<organism evidence="7 8">
    <name type="scientific">Allorhizobium taibaishanense</name>
    <dbReference type="NCBI Taxonomy" id="887144"/>
    <lineage>
        <taxon>Bacteria</taxon>
        <taxon>Pseudomonadati</taxon>
        <taxon>Pseudomonadota</taxon>
        <taxon>Alphaproteobacteria</taxon>
        <taxon>Hyphomicrobiales</taxon>
        <taxon>Rhizobiaceae</taxon>
        <taxon>Rhizobium/Agrobacterium group</taxon>
        <taxon>Allorhizobium</taxon>
    </lineage>
</organism>
<sequence length="745" mass="83199">MTREEFGFRAQVLYPFPLDRGPPAAYLWSLVHNQASMPLSSSSKPPFADLPPAPKAAIKPFSDTRHGVTRTDDYAWLRADNWQQMFKDTSILDPEIRAHLEAENAYMDAAMADTAALQKQLFAEMKGRIKEDDSSVPMKDGPFAYGSAFVTGGEQPRYFRILRDGDPKDESLRVVLLDGDKEAADKDYFRLAGLDHSNDHKLGLWGYDDKGSEYYTLRIRDLESGQDLADVLDNTAGGGVWAPDGKSFFYTLQDENHRPSKVFHHILGTPQAQDRLVYEEQDPGFFMGVGGSLLDDFIYIDIHDHETSEYRLLSTRDLTAEPVLVAEREEGIEYSMTEGGDVFFILTNADDAKDFKIVEAPVTAPGREHWKDVVPHTPGRLILSHMAYARHLVWLERREGLPVIMIRDRVSGEEHAIDFAEEAYSLGLQGAAEYDTDTIRFSYSSMTTPSQLYDYNMATRERVLLKTQEVPSGHNAQDYITRRVFARSHDGVEVPVTLLYGKDTVLDGSAPCLLYGYGAYGVTIPAGFNTSCLSLVDRGFVYAIAHIRGGKDKGFSWYEDGKMEKKVNTFKDFIAAADHLVAEGFTAYDKIIAEGGSAGGMLMGAVANMAPEKFAGVIAAVPFVDVLNTMLDDTLPLTPPEWPEWGNPIESEEEYRWIAAYSPYDNVGKKRYPPILALSGLTDPRVTYWEPTKWIAKLREKAPDAGPYLLKTNMAAGHGGKSGRFQRLEEVAFEYAFAVKMAGKM</sequence>
<evidence type="ECO:0000259" key="6">
    <source>
        <dbReference type="Pfam" id="PF02897"/>
    </source>
</evidence>
<dbReference type="PANTHER" id="PTHR11757:SF19">
    <property type="entry name" value="PROLYL ENDOPEPTIDASE-LIKE"/>
    <property type="match status" value="1"/>
</dbReference>
<dbReference type="GO" id="GO:0006508">
    <property type="term" value="P:proteolysis"/>
    <property type="evidence" value="ECO:0007669"/>
    <property type="project" value="UniProtKB-KW"/>
</dbReference>
<comment type="similarity">
    <text evidence="1">Belongs to the peptidase S9A family.</text>
</comment>
<dbReference type="Proteomes" id="UP000544107">
    <property type="component" value="Unassembled WGS sequence"/>
</dbReference>
<dbReference type="SUPFAM" id="SSF50993">
    <property type="entry name" value="Peptidase/esterase 'gauge' domain"/>
    <property type="match status" value="1"/>
</dbReference>
<dbReference type="InterPro" id="IPR002470">
    <property type="entry name" value="Peptidase_S9A"/>
</dbReference>
<dbReference type="SUPFAM" id="SSF53474">
    <property type="entry name" value="alpha/beta-Hydrolases"/>
    <property type="match status" value="1"/>
</dbReference>
<evidence type="ECO:0000256" key="2">
    <source>
        <dbReference type="ARBA" id="ARBA00022670"/>
    </source>
</evidence>
<dbReference type="AlphaFoldDB" id="A0A7W6HL22"/>
<gene>
    <name evidence="7" type="ORF">GGQ71_001485</name>
</gene>
<protein>
    <submittedName>
        <fullName evidence="7">Oligopeptidase B</fullName>
        <ecNumber evidence="7">3.4.21.83</ecNumber>
    </submittedName>
</protein>
<dbReference type="PROSITE" id="PS00708">
    <property type="entry name" value="PRO_ENDOPEP_SER"/>
    <property type="match status" value="1"/>
</dbReference>
<proteinExistence type="inferred from homology"/>
<dbReference type="InterPro" id="IPR001375">
    <property type="entry name" value="Peptidase_S9_cat"/>
</dbReference>
<keyword evidence="2" id="KW-0645">Protease</keyword>
<dbReference type="GO" id="GO:0004252">
    <property type="term" value="F:serine-type endopeptidase activity"/>
    <property type="evidence" value="ECO:0007669"/>
    <property type="project" value="UniProtKB-EC"/>
</dbReference>
<feature type="domain" description="Peptidase S9A N-terminal" evidence="6">
    <location>
        <begin position="61"/>
        <end position="467"/>
    </location>
</feature>
<comment type="caution">
    <text evidence="7">The sequence shown here is derived from an EMBL/GenBank/DDBJ whole genome shotgun (WGS) entry which is preliminary data.</text>
</comment>
<dbReference type="PRINTS" id="PR00862">
    <property type="entry name" value="PROLIGOPTASE"/>
</dbReference>
<dbReference type="EC" id="3.4.21.83" evidence="7"/>
<dbReference type="InterPro" id="IPR002471">
    <property type="entry name" value="Pept_S9_AS"/>
</dbReference>
<dbReference type="Gene3D" id="3.40.50.1820">
    <property type="entry name" value="alpha/beta hydrolase"/>
    <property type="match status" value="1"/>
</dbReference>
<dbReference type="PANTHER" id="PTHR11757">
    <property type="entry name" value="PROTEASE FAMILY S9A OLIGOPEPTIDASE"/>
    <property type="match status" value="1"/>
</dbReference>
<dbReference type="InterPro" id="IPR029058">
    <property type="entry name" value="AB_hydrolase_fold"/>
</dbReference>
<dbReference type="InterPro" id="IPR051543">
    <property type="entry name" value="Serine_Peptidase_S9A"/>
</dbReference>
<reference evidence="7 8" key="1">
    <citation type="submission" date="2020-08" db="EMBL/GenBank/DDBJ databases">
        <title>Genomic Encyclopedia of Type Strains, Phase IV (KMG-IV): sequencing the most valuable type-strain genomes for metagenomic binning, comparative biology and taxonomic classification.</title>
        <authorList>
            <person name="Goeker M."/>
        </authorList>
    </citation>
    <scope>NUCLEOTIDE SEQUENCE [LARGE SCALE GENOMIC DNA]</scope>
    <source>
        <strain evidence="7 8">DSM 100021</strain>
    </source>
</reference>
<evidence type="ECO:0000313" key="7">
    <source>
        <dbReference type="EMBL" id="MBB4007222.1"/>
    </source>
</evidence>
<dbReference type="EMBL" id="JACIED010000002">
    <property type="protein sequence ID" value="MBB4007222.1"/>
    <property type="molecule type" value="Genomic_DNA"/>
</dbReference>
<dbReference type="InterPro" id="IPR023302">
    <property type="entry name" value="Pept_S9A_N"/>
</dbReference>
<evidence type="ECO:0000256" key="4">
    <source>
        <dbReference type="ARBA" id="ARBA00022825"/>
    </source>
</evidence>
<keyword evidence="4" id="KW-0720">Serine protease</keyword>
<dbReference type="Pfam" id="PF00326">
    <property type="entry name" value="Peptidase_S9"/>
    <property type="match status" value="1"/>
</dbReference>
<feature type="domain" description="Peptidase S9 prolyl oligopeptidase catalytic" evidence="5">
    <location>
        <begin position="532"/>
        <end position="743"/>
    </location>
</feature>